<comment type="caution">
    <text evidence="1">The sequence shown here is derived from an EMBL/GenBank/DDBJ whole genome shotgun (WGS) entry which is preliminary data.</text>
</comment>
<reference evidence="1 2" key="1">
    <citation type="submission" date="2017-10" db="EMBL/GenBank/DDBJ databases">
        <title>Extensive intraspecific genome diversity in a model arbuscular mycorrhizal fungus.</title>
        <authorList>
            <person name="Chen E.C.H."/>
            <person name="Morin E."/>
            <person name="Baudet D."/>
            <person name="Noel J."/>
            <person name="Ndikumana S."/>
            <person name="Charron P."/>
            <person name="St-Onge C."/>
            <person name="Giorgi J."/>
            <person name="Grigoriev I.V."/>
            <person name="Roux C."/>
            <person name="Martin F.M."/>
            <person name="Corradi N."/>
        </authorList>
    </citation>
    <scope>NUCLEOTIDE SEQUENCE [LARGE SCALE GENOMIC DNA]</scope>
    <source>
        <strain evidence="1 2">A1</strain>
    </source>
</reference>
<proteinExistence type="predicted"/>
<dbReference type="AlphaFoldDB" id="A0A2N0R7N2"/>
<dbReference type="EMBL" id="LLXH01001358">
    <property type="protein sequence ID" value="PKC59318.1"/>
    <property type="molecule type" value="Genomic_DNA"/>
</dbReference>
<accession>A0A2N0R7N2</accession>
<feature type="non-terminal residue" evidence="1">
    <location>
        <position position="1"/>
    </location>
</feature>
<feature type="non-terminal residue" evidence="1">
    <location>
        <position position="71"/>
    </location>
</feature>
<name>A0A2N0R7N2_9GLOM</name>
<protein>
    <submittedName>
        <fullName evidence="1">Uncharacterized protein</fullName>
    </submittedName>
</protein>
<dbReference type="Proteomes" id="UP000232688">
    <property type="component" value="Unassembled WGS sequence"/>
</dbReference>
<sequence length="71" mass="7893">SVKKKTSTIIIKIYIQEIQPSCLHTQIHELATSPSTSSPSRVYSSQPEELCQQVHIKQDAADGVDDEARNL</sequence>
<reference evidence="1 2" key="2">
    <citation type="submission" date="2017-10" db="EMBL/GenBank/DDBJ databases">
        <title>Genome analyses suggest a sexual origin of heterokaryosis in a supposedly ancient asexual fungus.</title>
        <authorList>
            <person name="Corradi N."/>
            <person name="Sedzielewska K."/>
            <person name="Noel J."/>
            <person name="Charron P."/>
            <person name="Farinelli L."/>
            <person name="Marton T."/>
            <person name="Kruger M."/>
            <person name="Pelin A."/>
            <person name="Brachmann A."/>
            <person name="Corradi N."/>
        </authorList>
    </citation>
    <scope>NUCLEOTIDE SEQUENCE [LARGE SCALE GENOMIC DNA]</scope>
    <source>
        <strain evidence="1 2">A1</strain>
    </source>
</reference>
<evidence type="ECO:0000313" key="2">
    <source>
        <dbReference type="Proteomes" id="UP000232688"/>
    </source>
</evidence>
<organism evidence="1 2">
    <name type="scientific">Rhizophagus irregularis</name>
    <dbReference type="NCBI Taxonomy" id="588596"/>
    <lineage>
        <taxon>Eukaryota</taxon>
        <taxon>Fungi</taxon>
        <taxon>Fungi incertae sedis</taxon>
        <taxon>Mucoromycota</taxon>
        <taxon>Glomeromycotina</taxon>
        <taxon>Glomeromycetes</taxon>
        <taxon>Glomerales</taxon>
        <taxon>Glomeraceae</taxon>
        <taxon>Rhizophagus</taxon>
    </lineage>
</organism>
<evidence type="ECO:0000313" key="1">
    <source>
        <dbReference type="EMBL" id="PKC59318.1"/>
    </source>
</evidence>
<gene>
    <name evidence="1" type="ORF">RhiirA1_427045</name>
</gene>
<dbReference type="VEuPathDB" id="FungiDB:RhiirA1_427045"/>